<feature type="region of interest" description="Disordered" evidence="6">
    <location>
        <begin position="479"/>
        <end position="523"/>
    </location>
</feature>
<evidence type="ECO:0000256" key="2">
    <source>
        <dbReference type="ARBA" id="ARBA00023015"/>
    </source>
</evidence>
<evidence type="ECO:0000256" key="4">
    <source>
        <dbReference type="ARBA" id="ARBA00023163"/>
    </source>
</evidence>
<dbReference type="GO" id="GO:0003677">
    <property type="term" value="F:DNA binding"/>
    <property type="evidence" value="ECO:0007669"/>
    <property type="project" value="UniProtKB-KW"/>
</dbReference>
<dbReference type="EMBL" id="JAFJYH010000277">
    <property type="protein sequence ID" value="KAG4414191.1"/>
    <property type="molecule type" value="Genomic_DNA"/>
</dbReference>
<comment type="caution">
    <text evidence="8">The sequence shown here is derived from an EMBL/GenBank/DDBJ whole genome shotgun (WGS) entry which is preliminary data.</text>
</comment>
<keyword evidence="3" id="KW-0238">DNA-binding</keyword>
<gene>
    <name evidence="8" type="ORF">IFR04_012678</name>
</gene>
<keyword evidence="5" id="KW-0539">Nucleus</keyword>
<reference evidence="8" key="1">
    <citation type="submission" date="2021-02" db="EMBL/GenBank/DDBJ databases">
        <title>Genome sequence Cadophora malorum strain M34.</title>
        <authorList>
            <person name="Stefanovic E."/>
            <person name="Vu D."/>
            <person name="Scully C."/>
            <person name="Dijksterhuis J."/>
            <person name="Roader J."/>
            <person name="Houbraken J."/>
        </authorList>
    </citation>
    <scope>NUCLEOTIDE SEQUENCE</scope>
    <source>
        <strain evidence="8">M34</strain>
    </source>
</reference>
<dbReference type="PANTHER" id="PTHR47171:SF3">
    <property type="entry name" value="FARA-RELATED"/>
    <property type="match status" value="1"/>
</dbReference>
<feature type="compositionally biased region" description="Basic and acidic residues" evidence="6">
    <location>
        <begin position="502"/>
        <end position="514"/>
    </location>
</feature>
<dbReference type="Pfam" id="PF04082">
    <property type="entry name" value="Fungal_trans"/>
    <property type="match status" value="1"/>
</dbReference>
<proteinExistence type="predicted"/>
<feature type="domain" description="Xylanolytic transcriptional activator regulatory" evidence="7">
    <location>
        <begin position="141"/>
        <end position="213"/>
    </location>
</feature>
<evidence type="ECO:0000256" key="3">
    <source>
        <dbReference type="ARBA" id="ARBA00023125"/>
    </source>
</evidence>
<organism evidence="8 9">
    <name type="scientific">Cadophora malorum</name>
    <dbReference type="NCBI Taxonomy" id="108018"/>
    <lineage>
        <taxon>Eukaryota</taxon>
        <taxon>Fungi</taxon>
        <taxon>Dikarya</taxon>
        <taxon>Ascomycota</taxon>
        <taxon>Pezizomycotina</taxon>
        <taxon>Leotiomycetes</taxon>
        <taxon>Helotiales</taxon>
        <taxon>Ploettnerulaceae</taxon>
        <taxon>Cadophora</taxon>
    </lineage>
</organism>
<evidence type="ECO:0000313" key="8">
    <source>
        <dbReference type="EMBL" id="KAG4414191.1"/>
    </source>
</evidence>
<dbReference type="SMART" id="SM00906">
    <property type="entry name" value="Fungal_trans"/>
    <property type="match status" value="1"/>
</dbReference>
<dbReference type="InterPro" id="IPR052073">
    <property type="entry name" value="Amide_Lactam_Regulators"/>
</dbReference>
<keyword evidence="1" id="KW-0862">Zinc</keyword>
<evidence type="ECO:0000256" key="5">
    <source>
        <dbReference type="ARBA" id="ARBA00023242"/>
    </source>
</evidence>
<keyword evidence="9" id="KW-1185">Reference proteome</keyword>
<sequence>MAIDVLQHLDPFEIDILHQKGAFELPPQDVQDELINLFFAWMAPIVPVIQEAEFRQRYRDPLRPPSILLLQSIFVSVSRFKLTALSKYGQESQHTDTKTFFKRAKALFDSGYERDQVTIVQSLILMGWYWHGPQDVTGNGLFYYSRLAIAIAQDCDMFRSAELTHLTPPQRRLYKRIWWTLFTRDRSVTVAYGRPVSIRLDQSNVDPITEDDFVEEGHTPNPLHVQFFLQYVELTRILHMSIVRPVDQRGWSQAEAIQCEYELNRWLLNRPGVMRWQQSRHEFWASLLHYAYNTILCLLHGPQRVKAAKVNPSTSQTVSSEAVSMILSTAECLISYNQIQFAPPSLLYAMITVLAVIKEQLNTSSSSPSLVLQVQRKVSTCVQILDALSQTWPIASMMSEISEQVFSEKKFRDMFEAATKELQGDDEVKEMASKRQYKRVVPTAKQSRPEMMLPKTRVTVKMLLNTADAGVAVRTHTSRLKSISSEISDKQKAPETSGAVRDTARLDVNEDKSSGRRTKIPRHSYTSGVTAGERHEFGYNSSVPPLFTENWTATLPPINDWSVEPVTGEEEQPGKGSIDFDEWESFPELEAHLINVTRLASQTTLPSYD</sequence>
<accession>A0A8H7W1A5</accession>
<keyword evidence="4" id="KW-0804">Transcription</keyword>
<dbReference type="OrthoDB" id="3527935at2759"/>
<name>A0A8H7W1A5_9HELO</name>
<dbReference type="Proteomes" id="UP000664132">
    <property type="component" value="Unassembled WGS sequence"/>
</dbReference>
<evidence type="ECO:0000256" key="6">
    <source>
        <dbReference type="SAM" id="MobiDB-lite"/>
    </source>
</evidence>
<evidence type="ECO:0000313" key="9">
    <source>
        <dbReference type="Proteomes" id="UP000664132"/>
    </source>
</evidence>
<dbReference type="GO" id="GO:0008270">
    <property type="term" value="F:zinc ion binding"/>
    <property type="evidence" value="ECO:0007669"/>
    <property type="project" value="InterPro"/>
</dbReference>
<dbReference type="CDD" id="cd12148">
    <property type="entry name" value="fungal_TF_MHR"/>
    <property type="match status" value="1"/>
</dbReference>
<keyword evidence="2" id="KW-0805">Transcription regulation</keyword>
<dbReference type="InterPro" id="IPR007219">
    <property type="entry name" value="XnlR_reg_dom"/>
</dbReference>
<dbReference type="AlphaFoldDB" id="A0A8H7W1A5"/>
<dbReference type="PANTHER" id="PTHR47171">
    <property type="entry name" value="FARA-RELATED"/>
    <property type="match status" value="1"/>
</dbReference>
<evidence type="ECO:0000259" key="7">
    <source>
        <dbReference type="SMART" id="SM00906"/>
    </source>
</evidence>
<dbReference type="GO" id="GO:0006351">
    <property type="term" value="P:DNA-templated transcription"/>
    <property type="evidence" value="ECO:0007669"/>
    <property type="project" value="InterPro"/>
</dbReference>
<evidence type="ECO:0000256" key="1">
    <source>
        <dbReference type="ARBA" id="ARBA00022833"/>
    </source>
</evidence>
<protein>
    <recommendedName>
        <fullName evidence="7">Xylanolytic transcriptional activator regulatory domain-containing protein</fullName>
    </recommendedName>
</protein>